<evidence type="ECO:0000313" key="3">
    <source>
        <dbReference type="Proteomes" id="UP000037035"/>
    </source>
</evidence>
<proteinExistence type="predicted"/>
<dbReference type="EMBL" id="LAVV01010092">
    <property type="protein sequence ID" value="KNZ49566.1"/>
    <property type="molecule type" value="Genomic_DNA"/>
</dbReference>
<evidence type="ECO:0000256" key="1">
    <source>
        <dbReference type="SAM" id="SignalP"/>
    </source>
</evidence>
<sequence>MFERIIILFSLLLFEKESGSHKPQMTQCPCLHYSRFGSGCKHIYYLGCQHNMMIVEKAGGTIK</sequence>
<comment type="caution">
    <text evidence="2">The sequence shown here is derived from an EMBL/GenBank/DDBJ whole genome shotgun (WGS) entry which is preliminary data.</text>
</comment>
<organism evidence="2 3">
    <name type="scientific">Puccinia sorghi</name>
    <dbReference type="NCBI Taxonomy" id="27349"/>
    <lineage>
        <taxon>Eukaryota</taxon>
        <taxon>Fungi</taxon>
        <taxon>Dikarya</taxon>
        <taxon>Basidiomycota</taxon>
        <taxon>Pucciniomycotina</taxon>
        <taxon>Pucciniomycetes</taxon>
        <taxon>Pucciniales</taxon>
        <taxon>Pucciniaceae</taxon>
        <taxon>Puccinia</taxon>
    </lineage>
</organism>
<feature type="signal peptide" evidence="1">
    <location>
        <begin position="1"/>
        <end position="20"/>
    </location>
</feature>
<dbReference type="OrthoDB" id="2517495at2759"/>
<dbReference type="Proteomes" id="UP000037035">
    <property type="component" value="Unassembled WGS sequence"/>
</dbReference>
<accession>A0A0L6UM20</accession>
<keyword evidence="1" id="KW-0732">Signal</keyword>
<dbReference type="AlphaFoldDB" id="A0A0L6UM20"/>
<name>A0A0L6UM20_9BASI</name>
<evidence type="ECO:0008006" key="4">
    <source>
        <dbReference type="Google" id="ProtNLM"/>
    </source>
</evidence>
<feature type="chain" id="PRO_5005567765" description="SWIM-type domain-containing protein" evidence="1">
    <location>
        <begin position="21"/>
        <end position="63"/>
    </location>
</feature>
<gene>
    <name evidence="2" type="ORF">VP01_4934g2</name>
</gene>
<reference evidence="2 3" key="1">
    <citation type="submission" date="2015-08" db="EMBL/GenBank/DDBJ databases">
        <title>Next Generation Sequencing and Analysis of the Genome of Puccinia sorghi L Schw, the Causal Agent of Maize Common Rust.</title>
        <authorList>
            <person name="Rochi L."/>
            <person name="Burguener G."/>
            <person name="Darino M."/>
            <person name="Turjanski A."/>
            <person name="Kreff E."/>
            <person name="Dieguez M.J."/>
            <person name="Sacco F."/>
        </authorList>
    </citation>
    <scope>NUCLEOTIDE SEQUENCE [LARGE SCALE GENOMIC DNA]</scope>
    <source>
        <strain evidence="2 3">RO10H11247</strain>
    </source>
</reference>
<keyword evidence="3" id="KW-1185">Reference proteome</keyword>
<evidence type="ECO:0000313" key="2">
    <source>
        <dbReference type="EMBL" id="KNZ49566.1"/>
    </source>
</evidence>
<protein>
    <recommendedName>
        <fullName evidence="4">SWIM-type domain-containing protein</fullName>
    </recommendedName>
</protein>
<dbReference type="VEuPathDB" id="FungiDB:VP01_4934g2"/>